<dbReference type="Gene3D" id="3.40.30.10">
    <property type="entry name" value="Glutaredoxin"/>
    <property type="match status" value="1"/>
</dbReference>
<dbReference type="InterPro" id="IPR010987">
    <property type="entry name" value="Glutathione-S-Trfase_C-like"/>
</dbReference>
<accession>A0AA86L0U5</accession>
<dbReference type="SFLD" id="SFLDG01150">
    <property type="entry name" value="Main.1:_Beta-like"/>
    <property type="match status" value="1"/>
</dbReference>
<dbReference type="PANTHER" id="PTHR44051">
    <property type="entry name" value="GLUTATHIONE S-TRANSFERASE-RELATED"/>
    <property type="match status" value="1"/>
</dbReference>
<dbReference type="AlphaFoldDB" id="A0AA86L0U5"/>
<name>A0AA86L0U5_9SPHN</name>
<sequence>MILHHAKGSCSLGILVLIEELGIDCEVRHVDLPGGEQRTPEFLAINPKGKVPALIRDDGQVITEWPAIASYLAALKPERQLLPADPLGLARVVEAVEYVVSTMHMQGFSRIVRPENFCPERDQAEQVKERGLEIFRSGFDLFDRALEDRPFVAGSFSIADAALFYAEWWMVNRLDGRLPRNCNAHYERLMDRAAVRRALDR</sequence>
<keyword evidence="4" id="KW-1185">Reference proteome</keyword>
<evidence type="ECO:0000259" key="2">
    <source>
        <dbReference type="PROSITE" id="PS50405"/>
    </source>
</evidence>
<dbReference type="InterPro" id="IPR040079">
    <property type="entry name" value="Glutathione_S-Trfase"/>
</dbReference>
<dbReference type="CDD" id="cd03057">
    <property type="entry name" value="GST_N_Beta"/>
    <property type="match status" value="1"/>
</dbReference>
<evidence type="ECO:0000313" key="4">
    <source>
        <dbReference type="Proteomes" id="UP000058599"/>
    </source>
</evidence>
<dbReference type="Pfam" id="PF13410">
    <property type="entry name" value="GST_C_2"/>
    <property type="match status" value="1"/>
</dbReference>
<dbReference type="SFLD" id="SFLDG00358">
    <property type="entry name" value="Main_(cytGST)"/>
    <property type="match status" value="1"/>
</dbReference>
<protein>
    <submittedName>
        <fullName evidence="3">Glutathione S-transferase</fullName>
        <ecNumber evidence="3">2.5.1.18</ecNumber>
    </submittedName>
</protein>
<evidence type="ECO:0000313" key="3">
    <source>
        <dbReference type="EMBL" id="AMG72849.1"/>
    </source>
</evidence>
<dbReference type="SUPFAM" id="SSF47616">
    <property type="entry name" value="GST C-terminal domain-like"/>
    <property type="match status" value="1"/>
</dbReference>
<dbReference type="KEGG" id="sgi:SGRAN_0453"/>
<dbReference type="Gene3D" id="1.20.1050.10">
    <property type="match status" value="1"/>
</dbReference>
<dbReference type="PROSITE" id="PS50404">
    <property type="entry name" value="GST_NTER"/>
    <property type="match status" value="1"/>
</dbReference>
<dbReference type="EC" id="2.5.1.18" evidence="3"/>
<feature type="domain" description="GST C-terminal" evidence="2">
    <location>
        <begin position="85"/>
        <end position="201"/>
    </location>
</feature>
<dbReference type="GO" id="GO:0004364">
    <property type="term" value="F:glutathione transferase activity"/>
    <property type="evidence" value="ECO:0007669"/>
    <property type="project" value="UniProtKB-EC"/>
</dbReference>
<dbReference type="Pfam" id="PF13409">
    <property type="entry name" value="GST_N_2"/>
    <property type="match status" value="1"/>
</dbReference>
<dbReference type="Proteomes" id="UP000058599">
    <property type="component" value="Chromosome"/>
</dbReference>
<dbReference type="InterPro" id="IPR036282">
    <property type="entry name" value="Glutathione-S-Trfase_C_sf"/>
</dbReference>
<organism evidence="3 4">
    <name type="scientific">Sphingopyxis granuli</name>
    <dbReference type="NCBI Taxonomy" id="267128"/>
    <lineage>
        <taxon>Bacteria</taxon>
        <taxon>Pseudomonadati</taxon>
        <taxon>Pseudomonadota</taxon>
        <taxon>Alphaproteobacteria</taxon>
        <taxon>Sphingomonadales</taxon>
        <taxon>Sphingomonadaceae</taxon>
        <taxon>Sphingopyxis</taxon>
    </lineage>
</organism>
<dbReference type="SFLD" id="SFLDS00019">
    <property type="entry name" value="Glutathione_Transferase_(cytos"/>
    <property type="match status" value="1"/>
</dbReference>
<proteinExistence type="predicted"/>
<dbReference type="EMBL" id="CP012199">
    <property type="protein sequence ID" value="AMG72849.1"/>
    <property type="molecule type" value="Genomic_DNA"/>
</dbReference>
<feature type="domain" description="GST N-terminal" evidence="1">
    <location>
        <begin position="1"/>
        <end position="80"/>
    </location>
</feature>
<dbReference type="SUPFAM" id="SSF52833">
    <property type="entry name" value="Thioredoxin-like"/>
    <property type="match status" value="1"/>
</dbReference>
<reference evidence="3 4" key="1">
    <citation type="journal article" date="2016" name="BMC Genomics">
        <title>Genomic analysis of the nitrate-respiring Sphingopyxis granuli (formerly Sphingomonas macrogoltabida) strain TFA.</title>
        <authorList>
            <person name="Garcia-Romero I."/>
            <person name="Perez-Pulido A.J."/>
            <person name="Gonzalez-Flores Y.E."/>
            <person name="Reyes-Ramirez F."/>
            <person name="Santero E."/>
            <person name="Floriano B."/>
        </authorList>
    </citation>
    <scope>NUCLEOTIDE SEQUENCE [LARGE SCALE GENOMIC DNA]</scope>
    <source>
        <strain evidence="3 4">TFA</strain>
    </source>
</reference>
<evidence type="ECO:0000259" key="1">
    <source>
        <dbReference type="PROSITE" id="PS50404"/>
    </source>
</evidence>
<dbReference type="InterPro" id="IPR036249">
    <property type="entry name" value="Thioredoxin-like_sf"/>
</dbReference>
<dbReference type="RefSeq" id="WP_067180432.1">
    <property type="nucleotide sequence ID" value="NZ_CP012199.1"/>
</dbReference>
<keyword evidence="3" id="KW-0808">Transferase</keyword>
<gene>
    <name evidence="3" type="primary">gstB</name>
    <name evidence="3" type="ORF">SGRAN_0453</name>
</gene>
<dbReference type="PANTHER" id="PTHR44051:SF8">
    <property type="entry name" value="GLUTATHIONE S-TRANSFERASE GSTA"/>
    <property type="match status" value="1"/>
</dbReference>
<dbReference type="InterPro" id="IPR004045">
    <property type="entry name" value="Glutathione_S-Trfase_N"/>
</dbReference>
<dbReference type="PROSITE" id="PS50405">
    <property type="entry name" value="GST_CTER"/>
    <property type="match status" value="1"/>
</dbReference>